<accession>A0A7S2FHM0</accession>
<evidence type="ECO:0000259" key="6">
    <source>
        <dbReference type="PROSITE" id="PS51266"/>
    </source>
</evidence>
<proteinExistence type="predicted"/>
<reference evidence="7" key="1">
    <citation type="submission" date="2021-01" db="EMBL/GenBank/DDBJ databases">
        <authorList>
            <person name="Corre E."/>
            <person name="Pelletier E."/>
            <person name="Niang G."/>
            <person name="Scheremetjew M."/>
            <person name="Finn R."/>
            <person name="Kale V."/>
            <person name="Holt S."/>
            <person name="Cochrane G."/>
            <person name="Meng A."/>
            <person name="Brown T."/>
            <person name="Cohen L."/>
        </authorList>
    </citation>
    <scope>NUCLEOTIDE SEQUENCE</scope>
    <source>
        <strain evidence="7">UTEX LB 985</strain>
    </source>
</reference>
<keyword evidence="2 4" id="KW-0863">Zinc-finger</keyword>
<evidence type="ECO:0000256" key="4">
    <source>
        <dbReference type="PROSITE-ProRule" id="PRU00601"/>
    </source>
</evidence>
<evidence type="ECO:0000256" key="1">
    <source>
        <dbReference type="ARBA" id="ARBA00022723"/>
    </source>
</evidence>
<dbReference type="SUPFAM" id="SSF161219">
    <property type="entry name" value="CHY zinc finger-like"/>
    <property type="match status" value="1"/>
</dbReference>
<keyword evidence="3" id="KW-0862">Zinc</keyword>
<organism evidence="7">
    <name type="scientific">Haptolina brevifila</name>
    <dbReference type="NCBI Taxonomy" id="156173"/>
    <lineage>
        <taxon>Eukaryota</taxon>
        <taxon>Haptista</taxon>
        <taxon>Haptophyta</taxon>
        <taxon>Prymnesiophyceae</taxon>
        <taxon>Prymnesiales</taxon>
        <taxon>Prymnesiaceae</taxon>
        <taxon>Haptolina</taxon>
    </lineage>
</organism>
<keyword evidence="1" id="KW-0479">Metal-binding</keyword>
<evidence type="ECO:0000256" key="2">
    <source>
        <dbReference type="ARBA" id="ARBA00022771"/>
    </source>
</evidence>
<gene>
    <name evidence="7" type="ORF">CBRE1094_LOCUS1628</name>
</gene>
<dbReference type="InterPro" id="IPR008913">
    <property type="entry name" value="Znf_CHY"/>
</dbReference>
<dbReference type="AlphaFoldDB" id="A0A7S2FHM0"/>
<sequence>MSELEIPPLQRGKSVGTGCRSCHAPLMVRMSNVLVDRLSASGGGGARGEADDEDEELESLLKKLRRKNLDQFKVMGLLIGKPLPQKGACKHYAHSYRWLRFPCCGRAHPCAACHEASDCPAAAMGVWANRMICGKCSREMPYSSSPCPHCGNTFTRPGDAHWQGGGGCRDQQRLSNKDSRKYKGVSATGVKKTTSSKAQRVGVAGKKATAVKRLEKAA</sequence>
<dbReference type="PROSITE" id="PS51266">
    <property type="entry name" value="ZF_CHY"/>
    <property type="match status" value="1"/>
</dbReference>
<evidence type="ECO:0000313" key="7">
    <source>
        <dbReference type="EMBL" id="CAD9396336.1"/>
    </source>
</evidence>
<feature type="domain" description="CHY-type" evidence="6">
    <location>
        <begin position="82"/>
        <end position="152"/>
    </location>
</feature>
<feature type="compositionally biased region" description="Basic and acidic residues" evidence="5">
    <location>
        <begin position="170"/>
        <end position="181"/>
    </location>
</feature>
<name>A0A7S2FHM0_9EUKA</name>
<evidence type="ECO:0000256" key="3">
    <source>
        <dbReference type="ARBA" id="ARBA00022833"/>
    </source>
</evidence>
<dbReference type="Pfam" id="PF05495">
    <property type="entry name" value="zf-CHY"/>
    <property type="match status" value="1"/>
</dbReference>
<evidence type="ECO:0000256" key="5">
    <source>
        <dbReference type="SAM" id="MobiDB-lite"/>
    </source>
</evidence>
<protein>
    <recommendedName>
        <fullName evidence="6">CHY-type domain-containing protein</fullName>
    </recommendedName>
</protein>
<dbReference type="InterPro" id="IPR037274">
    <property type="entry name" value="Znf_CHY_sf"/>
</dbReference>
<dbReference type="GO" id="GO:0008270">
    <property type="term" value="F:zinc ion binding"/>
    <property type="evidence" value="ECO:0007669"/>
    <property type="project" value="UniProtKB-KW"/>
</dbReference>
<feature type="region of interest" description="Disordered" evidence="5">
    <location>
        <begin position="165"/>
        <end position="193"/>
    </location>
</feature>
<dbReference type="EMBL" id="HBGU01003025">
    <property type="protein sequence ID" value="CAD9396336.1"/>
    <property type="molecule type" value="Transcribed_RNA"/>
</dbReference>